<name>A0A922CXF9_MANSE</name>
<evidence type="ECO:0000256" key="1">
    <source>
        <dbReference type="SAM" id="MobiDB-lite"/>
    </source>
</evidence>
<feature type="domain" description="PiggyBac transposable element-derived protein" evidence="2">
    <location>
        <begin position="5"/>
        <end position="166"/>
    </location>
</feature>
<gene>
    <name evidence="3" type="ORF">O3G_MSEX012654</name>
</gene>
<reference evidence="3" key="2">
    <citation type="submission" date="2020-12" db="EMBL/GenBank/DDBJ databases">
        <authorList>
            <person name="Kanost M."/>
        </authorList>
    </citation>
    <scope>NUCLEOTIDE SEQUENCE</scope>
</reference>
<evidence type="ECO:0000313" key="4">
    <source>
        <dbReference type="Proteomes" id="UP000791440"/>
    </source>
</evidence>
<reference evidence="3" key="1">
    <citation type="journal article" date="2016" name="Insect Biochem. Mol. Biol.">
        <title>Multifaceted biological insights from a draft genome sequence of the tobacco hornworm moth, Manduca sexta.</title>
        <authorList>
            <person name="Kanost M.R."/>
            <person name="Arrese E.L."/>
            <person name="Cao X."/>
            <person name="Chen Y.R."/>
            <person name="Chellapilla S."/>
            <person name="Goldsmith M.R."/>
            <person name="Grosse-Wilde E."/>
            <person name="Heckel D.G."/>
            <person name="Herndon N."/>
            <person name="Jiang H."/>
            <person name="Papanicolaou A."/>
            <person name="Qu J."/>
            <person name="Soulages J.L."/>
            <person name="Vogel H."/>
            <person name="Walters J."/>
            <person name="Waterhouse R.M."/>
            <person name="Ahn S.J."/>
            <person name="Almeida F.C."/>
            <person name="An C."/>
            <person name="Aqrawi P."/>
            <person name="Bretschneider A."/>
            <person name="Bryant W.B."/>
            <person name="Bucks S."/>
            <person name="Chao H."/>
            <person name="Chevignon G."/>
            <person name="Christen J.M."/>
            <person name="Clarke D.F."/>
            <person name="Dittmer N.T."/>
            <person name="Ferguson L.C.F."/>
            <person name="Garavelou S."/>
            <person name="Gordon K.H.J."/>
            <person name="Gunaratna R.T."/>
            <person name="Han Y."/>
            <person name="Hauser F."/>
            <person name="He Y."/>
            <person name="Heidel-Fischer H."/>
            <person name="Hirsh A."/>
            <person name="Hu Y."/>
            <person name="Jiang H."/>
            <person name="Kalra D."/>
            <person name="Klinner C."/>
            <person name="Konig C."/>
            <person name="Kovar C."/>
            <person name="Kroll A.R."/>
            <person name="Kuwar S.S."/>
            <person name="Lee S.L."/>
            <person name="Lehman R."/>
            <person name="Li K."/>
            <person name="Li Z."/>
            <person name="Liang H."/>
            <person name="Lovelace S."/>
            <person name="Lu Z."/>
            <person name="Mansfield J.H."/>
            <person name="McCulloch K.J."/>
            <person name="Mathew T."/>
            <person name="Morton B."/>
            <person name="Muzny D.M."/>
            <person name="Neunemann D."/>
            <person name="Ongeri F."/>
            <person name="Pauchet Y."/>
            <person name="Pu L.L."/>
            <person name="Pyrousis I."/>
            <person name="Rao X.J."/>
            <person name="Redding A."/>
            <person name="Roesel C."/>
            <person name="Sanchez-Gracia A."/>
            <person name="Schaack S."/>
            <person name="Shukla A."/>
            <person name="Tetreau G."/>
            <person name="Wang Y."/>
            <person name="Xiong G.H."/>
            <person name="Traut W."/>
            <person name="Walsh T.K."/>
            <person name="Worley K.C."/>
            <person name="Wu D."/>
            <person name="Wu W."/>
            <person name="Wu Y.Q."/>
            <person name="Zhang X."/>
            <person name="Zou Z."/>
            <person name="Zucker H."/>
            <person name="Briscoe A.D."/>
            <person name="Burmester T."/>
            <person name="Clem R.J."/>
            <person name="Feyereisen R."/>
            <person name="Grimmelikhuijzen C.J.P."/>
            <person name="Hamodrakas S.J."/>
            <person name="Hansson B.S."/>
            <person name="Huguet E."/>
            <person name="Jermiin L.S."/>
            <person name="Lan Q."/>
            <person name="Lehman H.K."/>
            <person name="Lorenzen M."/>
            <person name="Merzendorfer H."/>
            <person name="Michalopoulos I."/>
            <person name="Morton D.B."/>
            <person name="Muthukrishnan S."/>
            <person name="Oakeshott J.G."/>
            <person name="Palmer W."/>
            <person name="Park Y."/>
            <person name="Passarelli A.L."/>
            <person name="Rozas J."/>
            <person name="Schwartz L.M."/>
            <person name="Smith W."/>
            <person name="Southgate A."/>
            <person name="Vilcinskas A."/>
            <person name="Vogt R."/>
            <person name="Wang P."/>
            <person name="Werren J."/>
            <person name="Yu X.Q."/>
            <person name="Zhou J.J."/>
            <person name="Brown S.J."/>
            <person name="Scherer S.E."/>
            <person name="Richards S."/>
            <person name="Blissard G.W."/>
        </authorList>
    </citation>
    <scope>NUCLEOTIDE SEQUENCE</scope>
</reference>
<dbReference type="Pfam" id="PF13843">
    <property type="entry name" value="DDE_Tnp_1_7"/>
    <property type="match status" value="1"/>
</dbReference>
<dbReference type="PANTHER" id="PTHR47272:SF2">
    <property type="entry name" value="PIGGYBAC TRANSPOSABLE ELEMENT-DERIVED PROTEIN 3-LIKE"/>
    <property type="match status" value="1"/>
</dbReference>
<accession>A0A922CXF9</accession>
<protein>
    <recommendedName>
        <fullName evidence="2">PiggyBac transposable element-derived protein domain-containing protein</fullName>
    </recommendedName>
</protein>
<evidence type="ECO:0000313" key="3">
    <source>
        <dbReference type="EMBL" id="KAG6461481.1"/>
    </source>
</evidence>
<evidence type="ECO:0000259" key="2">
    <source>
        <dbReference type="Pfam" id="PF13843"/>
    </source>
</evidence>
<sequence>MIPRHQNFRLYFDNYFISLRLLEYLVKEGILSTIQWVQLEKIRIPDCKLSTEKIMIKKERGYSEEYVADVNGIDVSTVAWKDNKIVSLASTFAGQKPESDVRRWDKQNSRYVNIKRPNVIGEYNRHMGDVDLLDSIMGIYKIRLRSKRWPLRLFYHYLDLTMANAWLLYKRVTKYKGLQSGRLSSADFRQEVAVTICKLGTKPTISSRRSLENEIQGKKHKGHAQHVPPKAVRQYQIGHWPKWSNKKNQMQISEVRRIYPYCL</sequence>
<keyword evidence="4" id="KW-1185">Reference proteome</keyword>
<dbReference type="PANTHER" id="PTHR47272">
    <property type="entry name" value="DDE_TNP_1_7 DOMAIN-CONTAINING PROTEIN"/>
    <property type="match status" value="1"/>
</dbReference>
<dbReference type="Proteomes" id="UP000791440">
    <property type="component" value="Unassembled WGS sequence"/>
</dbReference>
<dbReference type="EMBL" id="JH668748">
    <property type="protein sequence ID" value="KAG6461481.1"/>
    <property type="molecule type" value="Genomic_DNA"/>
</dbReference>
<proteinExistence type="predicted"/>
<feature type="region of interest" description="Disordered" evidence="1">
    <location>
        <begin position="209"/>
        <end position="228"/>
    </location>
</feature>
<dbReference type="InterPro" id="IPR029526">
    <property type="entry name" value="PGBD"/>
</dbReference>
<dbReference type="AlphaFoldDB" id="A0A922CXF9"/>
<organism evidence="3 4">
    <name type="scientific">Manduca sexta</name>
    <name type="common">Tobacco hawkmoth</name>
    <name type="synonym">Tobacco hornworm</name>
    <dbReference type="NCBI Taxonomy" id="7130"/>
    <lineage>
        <taxon>Eukaryota</taxon>
        <taxon>Metazoa</taxon>
        <taxon>Ecdysozoa</taxon>
        <taxon>Arthropoda</taxon>
        <taxon>Hexapoda</taxon>
        <taxon>Insecta</taxon>
        <taxon>Pterygota</taxon>
        <taxon>Neoptera</taxon>
        <taxon>Endopterygota</taxon>
        <taxon>Lepidoptera</taxon>
        <taxon>Glossata</taxon>
        <taxon>Ditrysia</taxon>
        <taxon>Bombycoidea</taxon>
        <taxon>Sphingidae</taxon>
        <taxon>Sphinginae</taxon>
        <taxon>Sphingini</taxon>
        <taxon>Manduca</taxon>
    </lineage>
</organism>
<comment type="caution">
    <text evidence="3">The sequence shown here is derived from an EMBL/GenBank/DDBJ whole genome shotgun (WGS) entry which is preliminary data.</text>
</comment>